<gene>
    <name evidence="2" type="ORF">PVT71_04035</name>
</gene>
<accession>A0AAU8AHK2</accession>
<dbReference type="Pfam" id="PF10543">
    <property type="entry name" value="ORF6N"/>
    <property type="match status" value="1"/>
</dbReference>
<protein>
    <submittedName>
        <fullName evidence="2">ORF6N domain-containing protein</fullName>
    </submittedName>
</protein>
<name>A0AAU8AHK2_9RHOB</name>
<dbReference type="AlphaFoldDB" id="A0AAU8AHK2"/>
<dbReference type="EMBL" id="CP123384">
    <property type="protein sequence ID" value="XCC94392.1"/>
    <property type="molecule type" value="Genomic_DNA"/>
</dbReference>
<feature type="domain" description="KilA-N DNA-binding" evidence="1">
    <location>
        <begin position="22"/>
        <end position="103"/>
    </location>
</feature>
<dbReference type="InterPro" id="IPR018873">
    <property type="entry name" value="KilA-N_DNA-bd_domain"/>
</dbReference>
<evidence type="ECO:0000313" key="2">
    <source>
        <dbReference type="EMBL" id="XCC94392.1"/>
    </source>
</evidence>
<dbReference type="RefSeq" id="WP_353473212.1">
    <property type="nucleotide sequence ID" value="NZ_CP123384.1"/>
</dbReference>
<organism evidence="2">
    <name type="scientific">Alloyangia sp. H15</name>
    <dbReference type="NCBI Taxonomy" id="3029062"/>
    <lineage>
        <taxon>Bacteria</taxon>
        <taxon>Pseudomonadati</taxon>
        <taxon>Pseudomonadota</taxon>
        <taxon>Alphaproteobacteria</taxon>
        <taxon>Rhodobacterales</taxon>
        <taxon>Roseobacteraceae</taxon>
        <taxon>Alloyangia</taxon>
    </lineage>
</organism>
<sequence length="285" mass="32005">MGELDTGVAEGGGLGDTVAGAIYLIRGQRVILDLDVAEFFGTTTGKVNQYRKRNADRFSELYAFELSAEEWEALRSQDVISAKLRSRRYRPWAYTEHGFTMLSMGMKGARAATIAHVVIDTFVSFRRGTLSQAPVLGGANARRDRRTMIEAIQTQMRALLEVRLPSGDTVSEELDTITRKAITRVKAVIDAPVVNQEKLLSEIALIEAETRRTYSEIRKMEAETQKLWNEVYIGRLDLIVRMREMVTQLERDEVRQLAEGTFDALPQGEAPANARLLPGDEDHKT</sequence>
<proteinExistence type="predicted"/>
<reference evidence="2" key="1">
    <citation type="submission" date="2023-02" db="EMBL/GenBank/DDBJ databases">
        <title>Description and genomic characterization of Salipiger bruguierae sp. nov., isolated from the sediment of mangrove plant Bruguiera sexangula.</title>
        <authorList>
            <person name="Long M."/>
        </authorList>
    </citation>
    <scope>NUCLEOTIDE SEQUENCE</scope>
    <source>
        <strain evidence="2">H15</strain>
    </source>
</reference>
<evidence type="ECO:0000259" key="1">
    <source>
        <dbReference type="Pfam" id="PF10543"/>
    </source>
</evidence>